<gene>
    <name evidence="10" type="ORF">CEW83_12875</name>
</gene>
<reference evidence="10 11" key="1">
    <citation type="submission" date="2017-06" db="EMBL/GenBank/DDBJ databases">
        <title>Azoarcus.</title>
        <authorList>
            <person name="Woo J.-H."/>
            <person name="Kim H.-S."/>
        </authorList>
    </citation>
    <scope>NUCLEOTIDE SEQUENCE [LARGE SCALE GENOMIC DNA]</scope>
    <source>
        <strain evidence="10 11">TSPY31</strain>
    </source>
</reference>
<dbReference type="Pfam" id="PF05199">
    <property type="entry name" value="GMC_oxred_C"/>
    <property type="match status" value="1"/>
</dbReference>
<keyword evidence="6" id="KW-0408">Iron</keyword>
<evidence type="ECO:0000259" key="9">
    <source>
        <dbReference type="Pfam" id="PF05199"/>
    </source>
</evidence>
<evidence type="ECO:0000256" key="4">
    <source>
        <dbReference type="ARBA" id="ARBA00022827"/>
    </source>
</evidence>
<dbReference type="SUPFAM" id="SSF51905">
    <property type="entry name" value="FAD/NAD(P)-binding domain"/>
    <property type="match status" value="1"/>
</dbReference>
<evidence type="ECO:0000256" key="6">
    <source>
        <dbReference type="ARBA" id="ARBA00023004"/>
    </source>
</evidence>
<evidence type="ECO:0000256" key="3">
    <source>
        <dbReference type="ARBA" id="ARBA00022723"/>
    </source>
</evidence>
<evidence type="ECO:0000313" key="11">
    <source>
        <dbReference type="Proteomes" id="UP000244930"/>
    </source>
</evidence>
<keyword evidence="2" id="KW-0285">Flavoprotein</keyword>
<feature type="domain" description="Glucose-methanol-choline oxidoreductase C-terminal" evidence="9">
    <location>
        <begin position="419"/>
        <end position="540"/>
    </location>
</feature>
<dbReference type="KEGG" id="acom:CEW83_12875"/>
<keyword evidence="4" id="KW-0274">FAD</keyword>
<keyword evidence="7" id="KW-0411">Iron-sulfur</keyword>
<dbReference type="PROSITE" id="PS00198">
    <property type="entry name" value="4FE4S_FER_1"/>
    <property type="match status" value="1"/>
</dbReference>
<sequence length="551" mass="59719">MAKRVYDTVIVGSGAGGGAAAWALTRKGLRVLILEAGPRYDPFKDYKASTRDWEEGFPVKAGSQGRYTYGEMQALSGQWSQLRSWNHVSGLLNPGDRRASFGYHHVRAVGGSSLHFTGEAHRLNQQSMRLHSRFGVGADWPLSYQDLEPHYLEAERFVGVAGPAADPYRPRSAPLPYEAHPFAYSTRFLQKGFAAKGMQLVANPLAVLPEARENRPACNYCGCCLKGCPRTDKGTIDVTYLRAAEASGLCDIRTDTTVVRIETGAEGKVVGVHYRDRNGAGFVETPKLVLAAGAIETPRLLLASKDMRSPKGLANESGQVGRNFMETLLWTSNALCPENLGSHRGLPVDSICWTYNAPDSIPGVVGGCRFSPSVAESDLLGPINYAKRVVKGWGRAHKQAMRTSFGRVLSLSGICESLPHPESYVALDPSVKDSTGVAVARIHSHVDDMAMKRIAFMAKTCREILKASGAGPIFEEFSSYDIFSSTHVFGTCRMGTDPRNSVVDAWCRSHRWNNLYIVDASVFPSTGGGESPGLTIQALALRAMGAMAPAT</sequence>
<dbReference type="PANTHER" id="PTHR46056">
    <property type="entry name" value="LONG-CHAIN-ALCOHOL OXIDASE"/>
    <property type="match status" value="1"/>
</dbReference>
<dbReference type="GO" id="GO:0051536">
    <property type="term" value="F:iron-sulfur cluster binding"/>
    <property type="evidence" value="ECO:0007669"/>
    <property type="project" value="UniProtKB-KW"/>
</dbReference>
<dbReference type="Pfam" id="PF13450">
    <property type="entry name" value="NAD_binding_8"/>
    <property type="match status" value="1"/>
</dbReference>
<dbReference type="PANTHER" id="PTHR46056:SF12">
    <property type="entry name" value="LONG-CHAIN-ALCOHOL OXIDASE"/>
    <property type="match status" value="1"/>
</dbReference>
<keyword evidence="3" id="KW-0479">Metal-binding</keyword>
<dbReference type="EMBL" id="CP022187">
    <property type="protein sequence ID" value="AWI76001.1"/>
    <property type="molecule type" value="Genomic_DNA"/>
</dbReference>
<dbReference type="InterPro" id="IPR000172">
    <property type="entry name" value="GMC_OxRdtase_N"/>
</dbReference>
<evidence type="ECO:0000313" key="10">
    <source>
        <dbReference type="EMBL" id="AWI76001.1"/>
    </source>
</evidence>
<dbReference type="AlphaFoldDB" id="A0A2U8GR16"/>
<evidence type="ECO:0008006" key="12">
    <source>
        <dbReference type="Google" id="ProtNLM"/>
    </source>
</evidence>
<evidence type="ECO:0000259" key="8">
    <source>
        <dbReference type="Pfam" id="PF00732"/>
    </source>
</evidence>
<dbReference type="Pfam" id="PF00732">
    <property type="entry name" value="GMC_oxred_N"/>
    <property type="match status" value="1"/>
</dbReference>
<organism evidence="10 11">
    <name type="scientific">Parazoarcus communis</name>
    <dbReference type="NCBI Taxonomy" id="41977"/>
    <lineage>
        <taxon>Bacteria</taxon>
        <taxon>Pseudomonadati</taxon>
        <taxon>Pseudomonadota</taxon>
        <taxon>Betaproteobacteria</taxon>
        <taxon>Rhodocyclales</taxon>
        <taxon>Zoogloeaceae</taxon>
        <taxon>Parazoarcus</taxon>
    </lineage>
</organism>
<keyword evidence="5" id="KW-0560">Oxidoreductase</keyword>
<accession>A0A2U8GR16</accession>
<dbReference type="GO" id="GO:0050660">
    <property type="term" value="F:flavin adenine dinucleotide binding"/>
    <property type="evidence" value="ECO:0007669"/>
    <property type="project" value="InterPro"/>
</dbReference>
<dbReference type="RefSeq" id="WP_108949704.1">
    <property type="nucleotide sequence ID" value="NZ_CP022187.1"/>
</dbReference>
<keyword evidence="11" id="KW-1185">Reference proteome</keyword>
<dbReference type="GO" id="GO:0046872">
    <property type="term" value="F:metal ion binding"/>
    <property type="evidence" value="ECO:0007669"/>
    <property type="project" value="UniProtKB-KW"/>
</dbReference>
<proteinExistence type="inferred from homology"/>
<evidence type="ECO:0000256" key="7">
    <source>
        <dbReference type="ARBA" id="ARBA00023014"/>
    </source>
</evidence>
<comment type="similarity">
    <text evidence="1">Belongs to the GMC oxidoreductase family.</text>
</comment>
<dbReference type="Proteomes" id="UP000244930">
    <property type="component" value="Chromosome"/>
</dbReference>
<dbReference type="InterPro" id="IPR017900">
    <property type="entry name" value="4Fe4S_Fe_S_CS"/>
</dbReference>
<dbReference type="Gene3D" id="3.50.50.60">
    <property type="entry name" value="FAD/NAD(P)-binding domain"/>
    <property type="match status" value="2"/>
</dbReference>
<dbReference type="InterPro" id="IPR036188">
    <property type="entry name" value="FAD/NAD-bd_sf"/>
</dbReference>
<dbReference type="InterPro" id="IPR007867">
    <property type="entry name" value="GMC_OxRtase_C"/>
</dbReference>
<name>A0A2U8GR16_9RHOO</name>
<feature type="domain" description="Glucose-methanol-choline oxidoreductase N-terminal" evidence="8">
    <location>
        <begin position="186"/>
        <end position="325"/>
    </location>
</feature>
<protein>
    <recommendedName>
        <fullName evidence="12">GMC family oxidoreductase</fullName>
    </recommendedName>
</protein>
<evidence type="ECO:0000256" key="2">
    <source>
        <dbReference type="ARBA" id="ARBA00022630"/>
    </source>
</evidence>
<dbReference type="GO" id="GO:0016614">
    <property type="term" value="F:oxidoreductase activity, acting on CH-OH group of donors"/>
    <property type="evidence" value="ECO:0007669"/>
    <property type="project" value="InterPro"/>
</dbReference>
<evidence type="ECO:0000256" key="5">
    <source>
        <dbReference type="ARBA" id="ARBA00023002"/>
    </source>
</evidence>
<evidence type="ECO:0000256" key="1">
    <source>
        <dbReference type="ARBA" id="ARBA00010790"/>
    </source>
</evidence>